<accession>A0ABD5WQH1</accession>
<dbReference type="AlphaFoldDB" id="A0ABD5WQH1"/>
<gene>
    <name evidence="1" type="ORF">ACFQKD_00775</name>
</gene>
<reference evidence="1 2" key="1">
    <citation type="journal article" date="2019" name="Int. J. Syst. Evol. Microbiol.">
        <title>The Global Catalogue of Microorganisms (GCM) 10K type strain sequencing project: providing services to taxonomists for standard genome sequencing and annotation.</title>
        <authorList>
            <consortium name="The Broad Institute Genomics Platform"/>
            <consortium name="The Broad Institute Genome Sequencing Center for Infectious Disease"/>
            <person name="Wu L."/>
            <person name="Ma J."/>
        </authorList>
    </citation>
    <scope>NUCLEOTIDE SEQUENCE [LARGE SCALE GENOMIC DNA]</scope>
    <source>
        <strain evidence="1 2">DT55</strain>
    </source>
</reference>
<protein>
    <submittedName>
        <fullName evidence="1">Uncharacterized protein</fullName>
    </submittedName>
</protein>
<keyword evidence="2" id="KW-1185">Reference proteome</keyword>
<sequence>MIPTRNSEPTPDYDNLIAYLSEEFDDDLRWVASFNAQSYDYTMHYIRPGLETELSTHEFDIVVHRSIALFRRPYVEEVYAHLGPAQSLVIQHERATAFHLYLSDVTGVIIKIAEGNDITVPAFTEACLDALYPEGAP</sequence>
<dbReference type="RefSeq" id="WP_276239810.1">
    <property type="nucleotide sequence ID" value="NZ_CP119991.1"/>
</dbReference>
<name>A0ABD5WQH1_9EURY</name>
<comment type="caution">
    <text evidence="1">The sequence shown here is derived from an EMBL/GenBank/DDBJ whole genome shotgun (WGS) entry which is preliminary data.</text>
</comment>
<proteinExistence type="predicted"/>
<dbReference type="Pfam" id="PF24366">
    <property type="entry name" value="DUF7522"/>
    <property type="match status" value="1"/>
</dbReference>
<evidence type="ECO:0000313" key="1">
    <source>
        <dbReference type="EMBL" id="MFC7095825.1"/>
    </source>
</evidence>
<dbReference type="GeneID" id="79271803"/>
<evidence type="ECO:0000313" key="2">
    <source>
        <dbReference type="Proteomes" id="UP001596388"/>
    </source>
</evidence>
<dbReference type="Proteomes" id="UP001596388">
    <property type="component" value="Unassembled WGS sequence"/>
</dbReference>
<dbReference type="InterPro" id="IPR055944">
    <property type="entry name" value="DUF7522"/>
</dbReference>
<dbReference type="EMBL" id="JBHTAG010000001">
    <property type="protein sequence ID" value="MFC7095825.1"/>
    <property type="molecule type" value="Genomic_DNA"/>
</dbReference>
<organism evidence="1 2">
    <name type="scientific">Halobaculum marinum</name>
    <dbReference type="NCBI Taxonomy" id="3031996"/>
    <lineage>
        <taxon>Archaea</taxon>
        <taxon>Methanobacteriati</taxon>
        <taxon>Methanobacteriota</taxon>
        <taxon>Stenosarchaea group</taxon>
        <taxon>Halobacteria</taxon>
        <taxon>Halobacteriales</taxon>
        <taxon>Haloferacaceae</taxon>
        <taxon>Halobaculum</taxon>
    </lineage>
</organism>